<dbReference type="AlphaFoldDB" id="A0A0B6Y3Q0"/>
<proteinExistence type="predicted"/>
<feature type="non-terminal residue" evidence="1">
    <location>
        <position position="73"/>
    </location>
</feature>
<name>A0A0B6Y3Q0_9EUPU</name>
<accession>A0A0B6Y3Q0</accession>
<feature type="non-terminal residue" evidence="1">
    <location>
        <position position="1"/>
    </location>
</feature>
<reference evidence="1" key="1">
    <citation type="submission" date="2014-12" db="EMBL/GenBank/DDBJ databases">
        <title>Insight into the proteome of Arion vulgaris.</title>
        <authorList>
            <person name="Aradska J."/>
            <person name="Bulat T."/>
            <person name="Smidak R."/>
            <person name="Sarate P."/>
            <person name="Gangsoo J."/>
            <person name="Sialana F."/>
            <person name="Bilban M."/>
            <person name="Lubec G."/>
        </authorList>
    </citation>
    <scope>NUCLEOTIDE SEQUENCE</scope>
    <source>
        <tissue evidence="1">Skin</tissue>
    </source>
</reference>
<evidence type="ECO:0000313" key="1">
    <source>
        <dbReference type="EMBL" id="CEK50170.1"/>
    </source>
</evidence>
<protein>
    <submittedName>
        <fullName evidence="1">Uncharacterized protein</fullName>
    </submittedName>
</protein>
<gene>
    <name evidence="1" type="primary">ORF10051</name>
</gene>
<sequence length="73" mass="7919">IFVSFADNTTTNTVSTTTTATTGDSWGSELYNSAPNCNFVFTSRKGSISTNDTVLNCLRNTGRATWLIYSLNP</sequence>
<dbReference type="EMBL" id="HACG01003305">
    <property type="protein sequence ID" value="CEK50170.1"/>
    <property type="molecule type" value="Transcribed_RNA"/>
</dbReference>
<organism evidence="1">
    <name type="scientific">Arion vulgaris</name>
    <dbReference type="NCBI Taxonomy" id="1028688"/>
    <lineage>
        <taxon>Eukaryota</taxon>
        <taxon>Metazoa</taxon>
        <taxon>Spiralia</taxon>
        <taxon>Lophotrochozoa</taxon>
        <taxon>Mollusca</taxon>
        <taxon>Gastropoda</taxon>
        <taxon>Heterobranchia</taxon>
        <taxon>Euthyneura</taxon>
        <taxon>Panpulmonata</taxon>
        <taxon>Eupulmonata</taxon>
        <taxon>Stylommatophora</taxon>
        <taxon>Helicina</taxon>
        <taxon>Arionoidea</taxon>
        <taxon>Arionidae</taxon>
        <taxon>Arion</taxon>
    </lineage>
</organism>